<gene>
    <name evidence="1" type="ORF">E2562_011970</name>
</gene>
<comment type="caution">
    <text evidence="1">The sequence shown here is derived from an EMBL/GenBank/DDBJ whole genome shotgun (WGS) entry which is preliminary data.</text>
</comment>
<accession>A0A6G1F782</accession>
<reference evidence="1 2" key="1">
    <citation type="submission" date="2019-11" db="EMBL/GenBank/DDBJ databases">
        <title>Whole genome sequence of Oryza granulata.</title>
        <authorList>
            <person name="Li W."/>
        </authorList>
    </citation>
    <scope>NUCLEOTIDE SEQUENCE [LARGE SCALE GENOMIC DNA]</scope>
    <source>
        <strain evidence="2">cv. Menghai</strain>
        <tissue evidence="1">Leaf</tissue>
    </source>
</reference>
<dbReference type="AlphaFoldDB" id="A0A6G1F782"/>
<name>A0A6G1F782_9ORYZ</name>
<dbReference type="EMBL" id="SPHZ02000001">
    <property type="protein sequence ID" value="KAF0932672.1"/>
    <property type="molecule type" value="Genomic_DNA"/>
</dbReference>
<dbReference type="Proteomes" id="UP000479710">
    <property type="component" value="Unassembled WGS sequence"/>
</dbReference>
<protein>
    <submittedName>
        <fullName evidence="1">Uncharacterized protein</fullName>
    </submittedName>
</protein>
<organism evidence="1 2">
    <name type="scientific">Oryza meyeriana var. granulata</name>
    <dbReference type="NCBI Taxonomy" id="110450"/>
    <lineage>
        <taxon>Eukaryota</taxon>
        <taxon>Viridiplantae</taxon>
        <taxon>Streptophyta</taxon>
        <taxon>Embryophyta</taxon>
        <taxon>Tracheophyta</taxon>
        <taxon>Spermatophyta</taxon>
        <taxon>Magnoliopsida</taxon>
        <taxon>Liliopsida</taxon>
        <taxon>Poales</taxon>
        <taxon>Poaceae</taxon>
        <taxon>BOP clade</taxon>
        <taxon>Oryzoideae</taxon>
        <taxon>Oryzeae</taxon>
        <taxon>Oryzinae</taxon>
        <taxon>Oryza</taxon>
        <taxon>Oryza meyeriana</taxon>
    </lineage>
</organism>
<proteinExistence type="predicted"/>
<sequence length="122" mass="12274">MLEKVSGCGGGVERMAASASATTAGARAKLQFIISDEARTHAICAGRGVCGEGLPGLRLTPGGRVVFLAEGARGIQRQGRPLTRAAVQRHVPALILWRRKEKGEGASSGGGALAGDGAVVGA</sequence>
<evidence type="ECO:0000313" key="2">
    <source>
        <dbReference type="Proteomes" id="UP000479710"/>
    </source>
</evidence>
<evidence type="ECO:0000313" key="1">
    <source>
        <dbReference type="EMBL" id="KAF0932672.1"/>
    </source>
</evidence>
<keyword evidence="2" id="KW-1185">Reference proteome</keyword>